<evidence type="ECO:0000313" key="2">
    <source>
        <dbReference type="EMBL" id="CAA0104372.1"/>
    </source>
</evidence>
<gene>
    <name evidence="2" type="ORF">OPDIPICF_00842</name>
</gene>
<evidence type="ECO:0000256" key="1">
    <source>
        <dbReference type="SAM" id="MobiDB-lite"/>
    </source>
</evidence>
<organism evidence="2 3">
    <name type="scientific">BD1-7 clade bacterium</name>
    <dbReference type="NCBI Taxonomy" id="2029982"/>
    <lineage>
        <taxon>Bacteria</taxon>
        <taxon>Pseudomonadati</taxon>
        <taxon>Pseudomonadota</taxon>
        <taxon>Gammaproteobacteria</taxon>
        <taxon>Cellvibrionales</taxon>
        <taxon>Spongiibacteraceae</taxon>
        <taxon>BD1-7 clade</taxon>
    </lineage>
</organism>
<dbReference type="Proteomes" id="UP000441399">
    <property type="component" value="Unassembled WGS sequence"/>
</dbReference>
<protein>
    <submittedName>
        <fullName evidence="2">Uncharacterized protein</fullName>
    </submittedName>
</protein>
<sequence>MKDSSVENNQSTESTDSRLEWQSPEFTKESIDNTRTTINGSGADSGIYS</sequence>
<feature type="compositionally biased region" description="Polar residues" evidence="1">
    <location>
        <begin position="33"/>
        <end position="49"/>
    </location>
</feature>
<feature type="compositionally biased region" description="Polar residues" evidence="1">
    <location>
        <begin position="1"/>
        <end position="14"/>
    </location>
</feature>
<dbReference type="EMBL" id="CACSIO010000012">
    <property type="protein sequence ID" value="CAA0104372.1"/>
    <property type="molecule type" value="Genomic_DNA"/>
</dbReference>
<keyword evidence="3" id="KW-1185">Reference proteome</keyword>
<evidence type="ECO:0000313" key="3">
    <source>
        <dbReference type="Proteomes" id="UP000441399"/>
    </source>
</evidence>
<feature type="region of interest" description="Disordered" evidence="1">
    <location>
        <begin position="1"/>
        <end position="49"/>
    </location>
</feature>
<proteinExistence type="predicted"/>
<reference evidence="2 3" key="1">
    <citation type="submission" date="2019-11" db="EMBL/GenBank/DDBJ databases">
        <authorList>
            <person name="Holert J."/>
        </authorList>
    </citation>
    <scope>NUCLEOTIDE SEQUENCE [LARGE SCALE GENOMIC DNA]</scope>
    <source>
        <strain evidence="2">SB11_3</strain>
    </source>
</reference>
<name>A0A5S9PJJ4_9GAMM</name>
<accession>A0A5S9PJJ4</accession>
<dbReference type="AlphaFoldDB" id="A0A5S9PJJ4"/>